<dbReference type="EMBL" id="LO017727">
    <property type="protein sequence ID" value="CRH08266.1"/>
    <property type="molecule type" value="Genomic_DNA"/>
</dbReference>
<evidence type="ECO:0000313" key="3">
    <source>
        <dbReference type="EMBL" id="CRH08333.1"/>
    </source>
</evidence>
<protein>
    <submittedName>
        <fullName evidence="2">Putative Excinuclease ABC, C subunit domain protein</fullName>
    </submittedName>
</protein>
<dbReference type="EMBL" id="LO017728">
    <property type="protein sequence ID" value="CRH08333.1"/>
    <property type="molecule type" value="Genomic_DNA"/>
</dbReference>
<keyword evidence="3" id="KW-0614">Plasmid</keyword>
<geneLocation type="plasmid" evidence="3">
    <name>MAGMO_p1</name>
</geneLocation>
<reference evidence="2" key="1">
    <citation type="submission" date="2015-04" db="EMBL/GenBank/DDBJ databases">
        <authorList>
            <person name="Syromyatnikov M.Y."/>
            <person name="Popov V.N."/>
        </authorList>
    </citation>
    <scope>NUCLEOTIDE SEQUENCE</scope>
    <source>
        <strain evidence="2">MO-1</strain>
        <plasmid evidence="3">MAGMO_p1</plasmid>
    </source>
</reference>
<organism evidence="2">
    <name type="scientific">Magnetococcus massalia (strain MO-1)</name>
    <dbReference type="NCBI Taxonomy" id="451514"/>
    <lineage>
        <taxon>Bacteria</taxon>
        <taxon>Pseudomonadati</taxon>
        <taxon>Pseudomonadota</taxon>
        <taxon>Magnetococcia</taxon>
        <taxon>Magnetococcales</taxon>
        <taxon>Magnetococcaceae</taxon>
        <taxon>Magnetococcus</taxon>
    </lineage>
</organism>
<sequence length="255" mass="29488">MLNHYPWTNFYRAILVWTDYIGQTDELRRRIDQHAIKKEFWERCVVFVSSNNFLNRAHVTWLEWALYTRAQKMNLCRLDNQQAPQEPSMAEAERADMQVFLEQMLQVLPLIGVRSFEVRRSFQANPTSPSPSPSKQTATDKKDLVIVPANPEGFERVFLGQHCWHAIRIGGKMLEQIKYIAAYQTKPISAITHIAQVERIEPYGDSGKYRLVFTKPAEKITPIPYGKAKQGAIQGPRYASIEKLNQAKCLHELIE</sequence>
<gene>
    <name evidence="2" type="ORF">MAGMO_4138</name>
    <name evidence="3" type="ORF">MAGMO_p10034</name>
</gene>
<feature type="region of interest" description="Disordered" evidence="1">
    <location>
        <begin position="122"/>
        <end position="141"/>
    </location>
</feature>
<evidence type="ECO:0000256" key="1">
    <source>
        <dbReference type="SAM" id="MobiDB-lite"/>
    </source>
</evidence>
<accession>A0A1S7LR46</accession>
<proteinExistence type="predicted"/>
<dbReference type="CDD" id="cd10447">
    <property type="entry name" value="GIY-YIG_unchar_2"/>
    <property type="match status" value="1"/>
</dbReference>
<name>A0A1S7LR46_MAGMO</name>
<dbReference type="AlphaFoldDB" id="A0A1S7LR46"/>
<evidence type="ECO:0000313" key="2">
    <source>
        <dbReference type="EMBL" id="CRH08266.1"/>
    </source>
</evidence>